<evidence type="ECO:0000313" key="1">
    <source>
        <dbReference type="EMBL" id="BBC53885.1"/>
    </source>
</evidence>
<organism evidence="1 2">
    <name type="scientific">Mycobacterium phage HC</name>
    <dbReference type="NCBI Taxonomy" id="2077135"/>
    <lineage>
        <taxon>Viruses</taxon>
        <taxon>Duplodnaviria</taxon>
        <taxon>Heunggongvirae</taxon>
        <taxon>Uroviricota</taxon>
        <taxon>Caudoviricetes</taxon>
        <taxon>Chebruvirinae</taxon>
        <taxon>Brujitavirus</taxon>
        <taxon>Brujitavirus HC</taxon>
    </lineage>
</organism>
<name>A0A2Z5XVL2_9CAUD</name>
<proteinExistence type="predicted"/>
<evidence type="ECO:0000313" key="2">
    <source>
        <dbReference type="Proteomes" id="UP000249920"/>
    </source>
</evidence>
<dbReference type="InterPro" id="IPR010064">
    <property type="entry name" value="HK97-gp10_tail"/>
</dbReference>
<dbReference type="RefSeq" id="YP_010088191.1">
    <property type="nucleotide sequence ID" value="NC_055707.1"/>
</dbReference>
<dbReference type="Proteomes" id="UP000249920">
    <property type="component" value="Segment"/>
</dbReference>
<keyword evidence="2" id="KW-1185">Reference proteome</keyword>
<sequence length="146" mass="15710">MGNPFEKFGVSDADLANHIRNSTEVDAGIDKFMKEEAIPFAKSISPVDDGGYAASWAVMVKARNGRGVFGPTAWYAHFVEFGTGEDKRKTSDVKRDKNGKRTVEVDDGEFRKVGQNTPTKAQGIAQKVASHFGGDLKGGISDVTNG</sequence>
<protein>
    <submittedName>
        <fullName evidence="1">Putative head-to-tail connector protein</fullName>
    </submittedName>
</protein>
<dbReference type="EMBL" id="AP018487">
    <property type="protein sequence ID" value="BBC53885.1"/>
    <property type="molecule type" value="Genomic_DNA"/>
</dbReference>
<dbReference type="GeneID" id="65105626"/>
<dbReference type="KEGG" id="vg:65105626"/>
<reference evidence="1" key="1">
    <citation type="submission" date="2018-01" db="EMBL/GenBank/DDBJ databases">
        <title>Genome sequence of Mycobacterium phage HC.</title>
        <authorList>
            <person name="Uchiyama J."/>
            <person name="Matsuzaki S."/>
        </authorList>
    </citation>
    <scope>NUCLEOTIDE SEQUENCE [LARGE SCALE GENOMIC DNA]</scope>
</reference>
<accession>A0A2Z5XVL2</accession>
<dbReference type="Pfam" id="PF04883">
    <property type="entry name" value="HK97-gp10_like"/>
    <property type="match status" value="1"/>
</dbReference>